<dbReference type="PANTHER" id="PTHR33527">
    <property type="entry name" value="OS07G0274300 PROTEIN"/>
    <property type="match status" value="1"/>
</dbReference>
<dbReference type="PANTHER" id="PTHR33527:SF53">
    <property type="entry name" value="OS10G0561000 PROTEIN"/>
    <property type="match status" value="1"/>
</dbReference>
<reference evidence="2 3" key="1">
    <citation type="journal article" date="2018" name="Proc. Natl. Acad. Sci. U.S.A.">
        <title>Draft genome sequence of Camellia sinensis var. sinensis provides insights into the evolution of the tea genome and tea quality.</title>
        <authorList>
            <person name="Wei C."/>
            <person name="Yang H."/>
            <person name="Wang S."/>
            <person name="Zhao J."/>
            <person name="Liu C."/>
            <person name="Gao L."/>
            <person name="Xia E."/>
            <person name="Lu Y."/>
            <person name="Tai Y."/>
            <person name="She G."/>
            <person name="Sun J."/>
            <person name="Cao H."/>
            <person name="Tong W."/>
            <person name="Gao Q."/>
            <person name="Li Y."/>
            <person name="Deng W."/>
            <person name="Jiang X."/>
            <person name="Wang W."/>
            <person name="Chen Q."/>
            <person name="Zhang S."/>
            <person name="Li H."/>
            <person name="Wu J."/>
            <person name="Wang P."/>
            <person name="Li P."/>
            <person name="Shi C."/>
            <person name="Zheng F."/>
            <person name="Jian J."/>
            <person name="Huang B."/>
            <person name="Shan D."/>
            <person name="Shi M."/>
            <person name="Fang C."/>
            <person name="Yue Y."/>
            <person name="Li F."/>
            <person name="Li D."/>
            <person name="Wei S."/>
            <person name="Han B."/>
            <person name="Jiang C."/>
            <person name="Yin Y."/>
            <person name="Xia T."/>
            <person name="Zhang Z."/>
            <person name="Bennetzen J.L."/>
            <person name="Zhao S."/>
            <person name="Wan X."/>
        </authorList>
    </citation>
    <scope>NUCLEOTIDE SEQUENCE [LARGE SCALE GENOMIC DNA]</scope>
    <source>
        <strain evidence="3">cv. Shuchazao</strain>
        <tissue evidence="2">Leaf</tissue>
    </source>
</reference>
<comment type="caution">
    <text evidence="2">The sequence shown here is derived from an EMBL/GenBank/DDBJ whole genome shotgun (WGS) entry which is preliminary data.</text>
</comment>
<dbReference type="InterPro" id="IPR009818">
    <property type="entry name" value="PAM2_motif"/>
</dbReference>
<evidence type="ECO:0000313" key="2">
    <source>
        <dbReference type="EMBL" id="THF95828.1"/>
    </source>
</evidence>
<dbReference type="STRING" id="542762.A0A4S4D166"/>
<name>A0A4S4D166_CAMSN</name>
<accession>A0A4S4D166</accession>
<dbReference type="AlphaFoldDB" id="A0A4S4D166"/>
<feature type="signal peptide" evidence="1">
    <location>
        <begin position="1"/>
        <end position="22"/>
    </location>
</feature>
<sequence length="267" mass="30570">MSSTSITLVDLLLFYTLERVLFNRIVNQLGKNPNLVKKAMALWLMLEEIGYYDLTRTIHSLNNHTIEAVFDEALSCLDCIQPGAEEPVESDNDTSVFFRLIFDEPMNQRFFYYNREFMHRRFVHIMVTVCGKIFGEREAVEIDESSGRLVAKGGGGGEVARQSRLNPNASEFVPGQSHEDTSTMFLTFSKGFALTPQEIFNFFTLKWGDVVQNVVVEQPVGGQAPLYGRVIFKWPTTIPLVLNGQPKAKFIVGRKYLWARIYKPRRR</sequence>
<dbReference type="EMBL" id="SDRB02013134">
    <property type="protein sequence ID" value="THF95828.1"/>
    <property type="molecule type" value="Genomic_DNA"/>
</dbReference>
<dbReference type="Proteomes" id="UP000306102">
    <property type="component" value="Unassembled WGS sequence"/>
</dbReference>
<proteinExistence type="predicted"/>
<keyword evidence="3" id="KW-1185">Reference proteome</keyword>
<protein>
    <submittedName>
        <fullName evidence="2">Uncharacterized protein</fullName>
    </submittedName>
</protein>
<dbReference type="Pfam" id="PF07145">
    <property type="entry name" value="PAM2"/>
    <property type="match status" value="1"/>
</dbReference>
<evidence type="ECO:0000313" key="3">
    <source>
        <dbReference type="Proteomes" id="UP000306102"/>
    </source>
</evidence>
<organism evidence="2 3">
    <name type="scientific">Camellia sinensis var. sinensis</name>
    <name type="common">China tea</name>
    <dbReference type="NCBI Taxonomy" id="542762"/>
    <lineage>
        <taxon>Eukaryota</taxon>
        <taxon>Viridiplantae</taxon>
        <taxon>Streptophyta</taxon>
        <taxon>Embryophyta</taxon>
        <taxon>Tracheophyta</taxon>
        <taxon>Spermatophyta</taxon>
        <taxon>Magnoliopsida</taxon>
        <taxon>eudicotyledons</taxon>
        <taxon>Gunneridae</taxon>
        <taxon>Pentapetalae</taxon>
        <taxon>asterids</taxon>
        <taxon>Ericales</taxon>
        <taxon>Theaceae</taxon>
        <taxon>Camellia</taxon>
    </lineage>
</organism>
<gene>
    <name evidence="2" type="ORF">TEA_000991</name>
</gene>
<keyword evidence="1" id="KW-0732">Signal</keyword>
<evidence type="ECO:0000256" key="1">
    <source>
        <dbReference type="SAM" id="SignalP"/>
    </source>
</evidence>
<feature type="chain" id="PRO_5020378958" evidence="1">
    <location>
        <begin position="23"/>
        <end position="267"/>
    </location>
</feature>